<evidence type="ECO:0000259" key="3">
    <source>
        <dbReference type="Pfam" id="PF20160"/>
    </source>
</evidence>
<reference evidence="7 8" key="1">
    <citation type="submission" date="2025-05" db="UniProtKB">
        <authorList>
            <consortium name="RefSeq"/>
        </authorList>
    </citation>
    <scope>IDENTIFICATION</scope>
    <source>
        <tissue evidence="5 6">In vitro plantlets</tissue>
        <tissue evidence="7 8">Seedling</tissue>
    </source>
</reference>
<evidence type="ECO:0000313" key="9">
    <source>
        <dbReference type="RefSeq" id="XP_060674168.1"/>
    </source>
</evidence>
<evidence type="ECO:0000313" key="8">
    <source>
        <dbReference type="RefSeq" id="XP_060674167.1"/>
    </source>
</evidence>
<evidence type="ECO:0000313" key="4">
    <source>
        <dbReference type="Proteomes" id="UP001652623"/>
    </source>
</evidence>
<dbReference type="RefSeq" id="XP_060674168.1">
    <property type="nucleotide sequence ID" value="XM_060818185.1"/>
</dbReference>
<dbReference type="PANTHER" id="PTHR45752">
    <property type="entry name" value="LEUCINE-RICH REPEAT-CONTAINING"/>
    <property type="match status" value="1"/>
</dbReference>
<dbReference type="SUPFAM" id="SSF52058">
    <property type="entry name" value="L domain-like"/>
    <property type="match status" value="1"/>
</dbReference>
<dbReference type="Pfam" id="PF20160">
    <property type="entry name" value="C-JID"/>
    <property type="match status" value="1"/>
</dbReference>
<keyword evidence="1" id="KW-0433">Leucine-rich repeat</keyword>
<evidence type="ECO:0000313" key="5">
    <source>
        <dbReference type="RefSeq" id="XP_015865667.1"/>
    </source>
</evidence>
<organism evidence="4 7">
    <name type="scientific">Ziziphus jujuba</name>
    <name type="common">Chinese jujube</name>
    <name type="synonym">Ziziphus sativa</name>
    <dbReference type="NCBI Taxonomy" id="326968"/>
    <lineage>
        <taxon>Eukaryota</taxon>
        <taxon>Viridiplantae</taxon>
        <taxon>Streptophyta</taxon>
        <taxon>Embryophyta</taxon>
        <taxon>Tracheophyta</taxon>
        <taxon>Spermatophyta</taxon>
        <taxon>Magnoliopsida</taxon>
        <taxon>eudicotyledons</taxon>
        <taxon>Gunneridae</taxon>
        <taxon>Pentapetalae</taxon>
        <taxon>rosids</taxon>
        <taxon>fabids</taxon>
        <taxon>Rosales</taxon>
        <taxon>Rhamnaceae</taxon>
        <taxon>Paliureae</taxon>
        <taxon>Ziziphus</taxon>
    </lineage>
</organism>
<evidence type="ECO:0000313" key="6">
    <source>
        <dbReference type="RefSeq" id="XP_015865672.1"/>
    </source>
</evidence>
<dbReference type="PANTHER" id="PTHR45752:SF195">
    <property type="entry name" value="LEUCINE-RICH REPEAT (LRR) FAMILY PROTEIN-RELATED"/>
    <property type="match status" value="1"/>
</dbReference>
<dbReference type="Proteomes" id="UP001652623">
    <property type="component" value="Chromosome 6"/>
</dbReference>
<sequence length="375" mass="43202">MTYCKNLEDGTENLPNSLKDLRMSGTAFKSLPESIWEMKYLEILILKDCTNLRKISEISNQVKCLSEILLSGAEIEELPEAIEGLTLLEYLDLNRCYKIKFLPKNLCELSVLRQLSLCECSSLEELPPLPRGLDELKIMKCERLKSIAELPSSLRFLYANHCRSLETISSPGSPPKPPFRHSLCGYWFADCLKLDEDTRNNVIADRARLLSLSRQDDGKYSHRFMYPGDEIPEWFSYQTDGGNSINIHLPPNWFELPFRFAFCIVFNMFYNEINLLDFTIRYEFNFKTNTSNSDDHLHNYDRITGVGAASIVDLDHVFIVGEALYPRDLSKMFGPNWSSMCSNITEASFRVSSTNQEYDHVDTIKKFGFRFCNAD</sequence>
<protein>
    <submittedName>
        <fullName evidence="7 8">Disease resistance protein RPP2B-like isoform X1</fullName>
    </submittedName>
    <submittedName>
        <fullName evidence="5 6">disease resistance-like protein DSC1 isoform X1</fullName>
    </submittedName>
</protein>
<evidence type="ECO:0000256" key="1">
    <source>
        <dbReference type="ARBA" id="ARBA00022614"/>
    </source>
</evidence>
<gene>
    <name evidence="7 8 9" type="primary">LOC112490532</name>
    <name evidence="5 6" type="synonym">LOC107403307</name>
</gene>
<feature type="domain" description="C-JID" evidence="3">
    <location>
        <begin position="227"/>
        <end position="370"/>
    </location>
</feature>
<dbReference type="InterPro" id="IPR050715">
    <property type="entry name" value="LRR-SigEffector_domain"/>
</dbReference>
<accession>A0A6P3YV75</accession>
<dbReference type="InterPro" id="IPR045344">
    <property type="entry name" value="C-JID"/>
</dbReference>
<dbReference type="InterPro" id="IPR032675">
    <property type="entry name" value="LRR_dom_sf"/>
</dbReference>
<dbReference type="AlphaFoldDB" id="A0A6P3YV75"/>
<dbReference type="RefSeq" id="XP_060674166.1">
    <property type="nucleotide sequence ID" value="XM_060818183.1"/>
</dbReference>
<dbReference type="RefSeq" id="XP_015865672.1">
    <property type="nucleotide sequence ID" value="XM_016010186.2"/>
</dbReference>
<evidence type="ECO:0000256" key="2">
    <source>
        <dbReference type="ARBA" id="ARBA00022737"/>
    </source>
</evidence>
<evidence type="ECO:0000313" key="7">
    <source>
        <dbReference type="RefSeq" id="XP_060674166.1"/>
    </source>
</evidence>
<name>A0A6P3YV75_ZIZJJ</name>
<dbReference type="RefSeq" id="XP_015865667.1">
    <property type="nucleotide sequence ID" value="XM_016010181.2"/>
</dbReference>
<dbReference type="Gene3D" id="3.80.10.10">
    <property type="entry name" value="Ribonuclease Inhibitor"/>
    <property type="match status" value="1"/>
</dbReference>
<keyword evidence="4" id="KW-1185">Reference proteome</keyword>
<dbReference type="RefSeq" id="XP_060674167.1">
    <property type="nucleotide sequence ID" value="XM_060818184.1"/>
</dbReference>
<proteinExistence type="predicted"/>
<keyword evidence="2" id="KW-0677">Repeat</keyword>
<dbReference type="GeneID" id="112490532"/>